<protein>
    <recommendedName>
        <fullName evidence="1">USP domain-containing protein</fullName>
    </recommendedName>
</protein>
<dbReference type="Gene3D" id="3.90.70.10">
    <property type="entry name" value="Cysteine proteinases"/>
    <property type="match status" value="1"/>
</dbReference>
<dbReference type="InterPro" id="IPR038765">
    <property type="entry name" value="Papain-like_cys_pep_sf"/>
</dbReference>
<reference evidence="2" key="1">
    <citation type="submission" date="2021-09" db="EMBL/GenBank/DDBJ databases">
        <authorList>
            <consortium name="AG Swart"/>
            <person name="Singh M."/>
            <person name="Singh A."/>
            <person name="Seah K."/>
            <person name="Emmerich C."/>
        </authorList>
    </citation>
    <scope>NUCLEOTIDE SEQUENCE</scope>
    <source>
        <strain evidence="2">ATCC30299</strain>
    </source>
</reference>
<gene>
    <name evidence="2" type="ORF">BSTOLATCC_MIC7221</name>
</gene>
<dbReference type="EMBL" id="CAJZBQ010000008">
    <property type="protein sequence ID" value="CAG9312697.1"/>
    <property type="molecule type" value="Genomic_DNA"/>
</dbReference>
<dbReference type="GO" id="GO:0004843">
    <property type="term" value="F:cysteine-type deubiquitinase activity"/>
    <property type="evidence" value="ECO:0007669"/>
    <property type="project" value="InterPro"/>
</dbReference>
<feature type="domain" description="USP" evidence="1">
    <location>
        <begin position="1"/>
        <end position="86"/>
    </location>
</feature>
<dbReference type="PROSITE" id="PS50235">
    <property type="entry name" value="USP_3"/>
    <property type="match status" value="1"/>
</dbReference>
<dbReference type="Proteomes" id="UP001162131">
    <property type="component" value="Unassembled WGS sequence"/>
</dbReference>
<evidence type="ECO:0000259" key="1">
    <source>
        <dbReference type="PROSITE" id="PS50235"/>
    </source>
</evidence>
<dbReference type="Pfam" id="PF00443">
    <property type="entry name" value="UCH"/>
    <property type="match status" value="1"/>
</dbReference>
<dbReference type="GO" id="GO:0016579">
    <property type="term" value="P:protein deubiquitination"/>
    <property type="evidence" value="ECO:0007669"/>
    <property type="project" value="InterPro"/>
</dbReference>
<comment type="caution">
    <text evidence="2">The sequence shown here is derived from an EMBL/GenBank/DDBJ whole genome shotgun (WGS) entry which is preliminary data.</text>
</comment>
<evidence type="ECO:0000313" key="2">
    <source>
        <dbReference type="EMBL" id="CAG9312697.1"/>
    </source>
</evidence>
<organism evidence="2 3">
    <name type="scientific">Blepharisma stoltei</name>
    <dbReference type="NCBI Taxonomy" id="1481888"/>
    <lineage>
        <taxon>Eukaryota</taxon>
        <taxon>Sar</taxon>
        <taxon>Alveolata</taxon>
        <taxon>Ciliophora</taxon>
        <taxon>Postciliodesmatophora</taxon>
        <taxon>Heterotrichea</taxon>
        <taxon>Heterotrichida</taxon>
        <taxon>Blepharismidae</taxon>
        <taxon>Blepharisma</taxon>
    </lineage>
</organism>
<proteinExistence type="predicted"/>
<sequence>MKTERIEWPRILTIYISDRQILGEIPEMLNLENNSYQIFGVICYYGYHFIAFTKNDENEWEKYDDSEVSKKDPDWGRLFLAFYKKN</sequence>
<dbReference type="SUPFAM" id="SSF54001">
    <property type="entry name" value="Cysteine proteinases"/>
    <property type="match status" value="1"/>
</dbReference>
<name>A0AAU9IHP3_9CILI</name>
<dbReference type="InterPro" id="IPR001394">
    <property type="entry name" value="Peptidase_C19_UCH"/>
</dbReference>
<keyword evidence="3" id="KW-1185">Reference proteome</keyword>
<accession>A0AAU9IHP3</accession>
<evidence type="ECO:0000313" key="3">
    <source>
        <dbReference type="Proteomes" id="UP001162131"/>
    </source>
</evidence>
<dbReference type="InterPro" id="IPR028889">
    <property type="entry name" value="USP"/>
</dbReference>
<dbReference type="AlphaFoldDB" id="A0AAU9IHP3"/>